<evidence type="ECO:0000313" key="2">
    <source>
        <dbReference type="Proteomes" id="UP001172386"/>
    </source>
</evidence>
<name>A0ACC3A0G7_9EURO</name>
<proteinExistence type="predicted"/>
<comment type="caution">
    <text evidence="1">The sequence shown here is derived from an EMBL/GenBank/DDBJ whole genome shotgun (WGS) entry which is preliminary data.</text>
</comment>
<organism evidence="1 2">
    <name type="scientific">Neophaeococcomyces mojaviensis</name>
    <dbReference type="NCBI Taxonomy" id="3383035"/>
    <lineage>
        <taxon>Eukaryota</taxon>
        <taxon>Fungi</taxon>
        <taxon>Dikarya</taxon>
        <taxon>Ascomycota</taxon>
        <taxon>Pezizomycotina</taxon>
        <taxon>Eurotiomycetes</taxon>
        <taxon>Chaetothyriomycetidae</taxon>
        <taxon>Chaetothyriales</taxon>
        <taxon>Chaetothyriales incertae sedis</taxon>
        <taxon>Neophaeococcomyces</taxon>
    </lineage>
</organism>
<dbReference type="EMBL" id="JAPDRQ010000152">
    <property type="protein sequence ID" value="KAJ9653483.1"/>
    <property type="molecule type" value="Genomic_DNA"/>
</dbReference>
<keyword evidence="2" id="KW-1185">Reference proteome</keyword>
<protein>
    <submittedName>
        <fullName evidence="1">Uncharacterized protein</fullName>
    </submittedName>
</protein>
<reference evidence="1" key="1">
    <citation type="submission" date="2022-10" db="EMBL/GenBank/DDBJ databases">
        <title>Culturing micro-colonial fungi from biological soil crusts in the Mojave desert and describing Neophaeococcomyces mojavensis, and introducing the new genera and species Taxawa tesnikishii.</title>
        <authorList>
            <person name="Kurbessoian T."/>
            <person name="Stajich J.E."/>
        </authorList>
    </citation>
    <scope>NUCLEOTIDE SEQUENCE</scope>
    <source>
        <strain evidence="1">JES_112</strain>
    </source>
</reference>
<dbReference type="Proteomes" id="UP001172386">
    <property type="component" value="Unassembled WGS sequence"/>
</dbReference>
<sequence>MYFRRNTFTVVHAGGTILMSLPWSVTWRKALVSVPRLVPDVLLQFTSPEGPQPLVIKLPSRGKHLIPVYVFIPPSMLPAADAFVGLPVLIDFHGGGFVLGSCQEQAPFCAKFCRELRCVAISVDYRLGPYAQFPSALEDAEDVVNAVIRPEAPGYAELRQNINDFLTSKSRSTVQLDSTRVALSGFSSGGNLALNLVLSINPPQLSEPWPCPFPLEHSNEIPVLMYYAAIDLRKLPSEREIVAALKDAPKGFAETLKLESHLVPTYLPREKSGHLRASPGLAEIKNGGLHTRARCLVILAEKDNLTPQNEIWVQKAINEGRGNDIRLDKYLGVVHGYTQFPDSWLDEHTLHAKIETHNKAVDFVRGWWGRVG</sequence>
<accession>A0ACC3A0G7</accession>
<evidence type="ECO:0000313" key="1">
    <source>
        <dbReference type="EMBL" id="KAJ9653483.1"/>
    </source>
</evidence>
<gene>
    <name evidence="1" type="ORF">H2198_007325</name>
</gene>